<sequence>MCYFEQTRWSCGYWRWGHFKQQCNKEYRMGETCGLKLVYHTIPDPDVCRLCHDREKKERRLNKMIADVERWKQEGNRSATIERTEGEMAIVQEQICAMNKEHALRQFSLAQGIVGKEQTTVENATNLWLTLPLLQ</sequence>
<evidence type="ECO:0000313" key="2">
    <source>
        <dbReference type="Proteomes" id="UP000219286"/>
    </source>
</evidence>
<dbReference type="EMBL" id="LFMI01000071">
    <property type="protein sequence ID" value="OTA00310.1"/>
    <property type="molecule type" value="Genomic_DNA"/>
</dbReference>
<gene>
    <name evidence="1" type="ORF">A9Z42_0078860</name>
</gene>
<evidence type="ECO:0000313" key="1">
    <source>
        <dbReference type="EMBL" id="OTA00310.1"/>
    </source>
</evidence>
<name>A0A2H2Z9G5_TRIPA</name>
<dbReference type="Proteomes" id="UP000219286">
    <property type="component" value="Unassembled WGS sequence"/>
</dbReference>
<keyword evidence="2" id="KW-1185">Reference proteome</keyword>
<accession>A0A2H2Z9G5</accession>
<dbReference type="OrthoDB" id="5015991at2759"/>
<protein>
    <submittedName>
        <fullName evidence="1">Uncharacterized protein</fullName>
    </submittedName>
</protein>
<proteinExistence type="predicted"/>
<organism evidence="1 2">
    <name type="scientific">Trichoderma parareesei</name>
    <name type="common">Filamentous fungus</name>
    <dbReference type="NCBI Taxonomy" id="858221"/>
    <lineage>
        <taxon>Eukaryota</taxon>
        <taxon>Fungi</taxon>
        <taxon>Dikarya</taxon>
        <taxon>Ascomycota</taxon>
        <taxon>Pezizomycotina</taxon>
        <taxon>Sordariomycetes</taxon>
        <taxon>Hypocreomycetidae</taxon>
        <taxon>Hypocreales</taxon>
        <taxon>Hypocreaceae</taxon>
        <taxon>Trichoderma</taxon>
    </lineage>
</organism>
<comment type="caution">
    <text evidence="1">The sequence shown here is derived from an EMBL/GenBank/DDBJ whole genome shotgun (WGS) entry which is preliminary data.</text>
</comment>
<dbReference type="AlphaFoldDB" id="A0A2H2Z9G5"/>
<reference evidence="1 2" key="1">
    <citation type="journal article" date="2015" name="Genome Announc.">
        <title>Genome sequence and annotation of Trichoderma parareesei, the ancestor of the cellulase producer Trichoderma reesei.</title>
        <authorList>
            <person name="Yang D."/>
            <person name="Pomraning K."/>
            <person name="Kopchinskiy A."/>
            <person name="Karimi Aghcheh R."/>
            <person name="Atanasova L."/>
            <person name="Chenthamara K."/>
            <person name="Baker S.E."/>
            <person name="Zhang R."/>
            <person name="Shen Q."/>
            <person name="Freitag M."/>
            <person name="Kubicek C.P."/>
            <person name="Druzhinina I.S."/>
        </authorList>
    </citation>
    <scope>NUCLEOTIDE SEQUENCE [LARGE SCALE GENOMIC DNA]</scope>
    <source>
        <strain evidence="1 2">CBS 125925</strain>
    </source>
</reference>